<evidence type="ECO:0000313" key="2">
    <source>
        <dbReference type="EMBL" id="OLF18122.1"/>
    </source>
</evidence>
<dbReference type="EMBL" id="MSIE01000011">
    <property type="protein sequence ID" value="OLF18122.1"/>
    <property type="molecule type" value="Genomic_DNA"/>
</dbReference>
<reference evidence="2 3" key="1">
    <citation type="submission" date="2016-12" db="EMBL/GenBank/DDBJ databases">
        <title>The draft genome sequence of Actinophytocola sp. 11-183.</title>
        <authorList>
            <person name="Wang W."/>
            <person name="Yuan L."/>
        </authorList>
    </citation>
    <scope>NUCLEOTIDE SEQUENCE [LARGE SCALE GENOMIC DNA]</scope>
    <source>
        <strain evidence="2 3">11-183</strain>
    </source>
</reference>
<dbReference type="Pfam" id="PF14417">
    <property type="entry name" value="MEDS"/>
    <property type="match status" value="1"/>
</dbReference>
<dbReference type="PROSITE" id="PS50801">
    <property type="entry name" value="STAS"/>
    <property type="match status" value="1"/>
</dbReference>
<name>A0A1Q8CUU6_9PSEU</name>
<dbReference type="STRING" id="1912961.BU204_08285"/>
<protein>
    <recommendedName>
        <fullName evidence="1">STAS domain-containing protein</fullName>
    </recommendedName>
</protein>
<dbReference type="Proteomes" id="UP000185596">
    <property type="component" value="Unassembled WGS sequence"/>
</dbReference>
<dbReference type="RefSeq" id="WP_075124981.1">
    <property type="nucleotide sequence ID" value="NZ_MSIE01000011.1"/>
</dbReference>
<dbReference type="AlphaFoldDB" id="A0A1Q8CUU6"/>
<organism evidence="2 3">
    <name type="scientific">Actinophytocola xanthii</name>
    <dbReference type="NCBI Taxonomy" id="1912961"/>
    <lineage>
        <taxon>Bacteria</taxon>
        <taxon>Bacillati</taxon>
        <taxon>Actinomycetota</taxon>
        <taxon>Actinomycetes</taxon>
        <taxon>Pseudonocardiales</taxon>
        <taxon>Pseudonocardiaceae</taxon>
    </lineage>
</organism>
<sequence length="275" mass="29794">MRMSGVVDDVRRLGRFDHVCWAFDDADTFRAQAVTFLAQGLADGQRVWFVGDPDPRVVDALPAASEGAFEVVTTSSTYSSGVEVDADSQVRTYARSTEQALADGFTGLRVATDATPLVRTRGQLEAFTRYEHQVDRYMAGSPFSAMCGYDRGVLGGDAVAELACMHPNANDDATPFRLHAATLPGCAAAIGGELDILTEDLLVKALRRADLRPDPQGELVLDATALTFLDHNRLLQLVGHAEGLGARLVLRTDQPIPRRLVQLMDLPAVRIEAAR</sequence>
<keyword evidence="3" id="KW-1185">Reference proteome</keyword>
<dbReference type="Gene3D" id="3.30.750.24">
    <property type="entry name" value="STAS domain"/>
    <property type="match status" value="1"/>
</dbReference>
<dbReference type="InterPro" id="IPR025847">
    <property type="entry name" value="MEDS_domain"/>
</dbReference>
<dbReference type="InterPro" id="IPR036513">
    <property type="entry name" value="STAS_dom_sf"/>
</dbReference>
<evidence type="ECO:0000259" key="1">
    <source>
        <dbReference type="PROSITE" id="PS50801"/>
    </source>
</evidence>
<feature type="domain" description="STAS" evidence="1">
    <location>
        <begin position="190"/>
        <end position="275"/>
    </location>
</feature>
<dbReference type="OrthoDB" id="5179750at2"/>
<proteinExistence type="predicted"/>
<dbReference type="SUPFAM" id="SSF52091">
    <property type="entry name" value="SpoIIaa-like"/>
    <property type="match status" value="1"/>
</dbReference>
<evidence type="ECO:0000313" key="3">
    <source>
        <dbReference type="Proteomes" id="UP000185596"/>
    </source>
</evidence>
<dbReference type="InterPro" id="IPR002645">
    <property type="entry name" value="STAS_dom"/>
</dbReference>
<accession>A0A1Q8CUU6</accession>
<gene>
    <name evidence="2" type="ORF">BU204_08285</name>
</gene>
<comment type="caution">
    <text evidence="2">The sequence shown here is derived from an EMBL/GenBank/DDBJ whole genome shotgun (WGS) entry which is preliminary data.</text>
</comment>